<evidence type="ECO:0000256" key="4">
    <source>
        <dbReference type="ARBA" id="ARBA00022840"/>
    </source>
</evidence>
<keyword evidence="3" id="KW-0547">Nucleotide-binding</keyword>
<evidence type="ECO:0000256" key="3">
    <source>
        <dbReference type="ARBA" id="ARBA00022741"/>
    </source>
</evidence>
<keyword evidence="4 8" id="KW-0067">ATP-binding</keyword>
<dbReference type="InterPro" id="IPR027417">
    <property type="entry name" value="P-loop_NTPase"/>
</dbReference>
<keyword evidence="5" id="KW-0029">Amino-acid transport</keyword>
<reference evidence="8" key="1">
    <citation type="submission" date="2022-08" db="EMBL/GenBank/DDBJ databases">
        <authorList>
            <person name="Deng Y."/>
            <person name="Han X.-F."/>
            <person name="Zhang Y.-Q."/>
        </authorList>
    </citation>
    <scope>NUCLEOTIDE SEQUENCE</scope>
    <source>
        <strain evidence="8">CPCC 203407</strain>
    </source>
</reference>
<dbReference type="Pfam" id="PF00005">
    <property type="entry name" value="ABC_tran"/>
    <property type="match status" value="2"/>
</dbReference>
<accession>A0AA42BUX0</accession>
<dbReference type="InterPro" id="IPR032823">
    <property type="entry name" value="BCA_ABC_TP_C"/>
</dbReference>
<dbReference type="PANTHER" id="PTHR43820:SF4">
    <property type="entry name" value="HIGH-AFFINITY BRANCHED-CHAIN AMINO ACID TRANSPORT ATP-BINDING PROTEIN LIVF"/>
    <property type="match status" value="1"/>
</dbReference>
<dbReference type="InterPro" id="IPR003439">
    <property type="entry name" value="ABC_transporter-like_ATP-bd"/>
</dbReference>
<dbReference type="SUPFAM" id="SSF52540">
    <property type="entry name" value="P-loop containing nucleoside triphosphate hydrolases"/>
    <property type="match status" value="2"/>
</dbReference>
<dbReference type="PANTHER" id="PTHR43820">
    <property type="entry name" value="HIGH-AFFINITY BRANCHED-CHAIN AMINO ACID TRANSPORT ATP-BINDING PROTEIN LIVF"/>
    <property type="match status" value="1"/>
</dbReference>
<dbReference type="InterPro" id="IPR003593">
    <property type="entry name" value="AAA+_ATPase"/>
</dbReference>
<dbReference type="Proteomes" id="UP001165587">
    <property type="component" value="Unassembled WGS sequence"/>
</dbReference>
<dbReference type="GO" id="GO:0016887">
    <property type="term" value="F:ATP hydrolysis activity"/>
    <property type="evidence" value="ECO:0007669"/>
    <property type="project" value="InterPro"/>
</dbReference>
<dbReference type="PROSITE" id="PS50893">
    <property type="entry name" value="ABC_TRANSPORTER_2"/>
    <property type="match status" value="2"/>
</dbReference>
<dbReference type="InterPro" id="IPR052156">
    <property type="entry name" value="BCAA_Transport_ATP-bd_LivF"/>
</dbReference>
<feature type="compositionally biased region" description="Polar residues" evidence="6">
    <location>
        <begin position="9"/>
        <end position="25"/>
    </location>
</feature>
<evidence type="ECO:0000259" key="7">
    <source>
        <dbReference type="PROSITE" id="PS50893"/>
    </source>
</evidence>
<dbReference type="RefSeq" id="WP_259526390.1">
    <property type="nucleotide sequence ID" value="NZ_JANLCK010000003.1"/>
</dbReference>
<dbReference type="InterPro" id="IPR017871">
    <property type="entry name" value="ABC_transporter-like_CS"/>
</dbReference>
<sequence length="510" mass="54013">MQDRREVTSMETKQSGGATHTATSARPSLIHAVGVTKSFGGVTAVSGIDLDVHEGEVVGVMGPNGAGKSTFLSLLAGAQRPTSGELVVAGRRMRSADRAAMARLGVGLAHQIPKPFRKLTVRENVRVAAQTAPRARRRDLVEKALEMSGMAPKADSPAGELGLLEMKRLELARVLALDPTLVLLDEVAAGLNTRDLDELIALVALIRDEGRTLVIVEHVQEVFHQLAERIVVLEWGQKLTEGSPAEVAADPRVVEIYLGESIGAEKPARTAPRPTTEAPLLTATGLTAGYGQATVLHDVDLELHAGRVLAVLGANGAGKSTLAKSLAGMIPIRSGTISLEGAPIDRLGSFQRVRRGLSLVPEGRRLFADLTVRENLELGLGPRSAADSLERVRTLFPKLVELSDRAAGALSGGEQQMVAIGRALASEPKVIVFDELSLGLAPVVVDRLLEAVGEIAGWGTAVVLIEQNVHRALALADEALVLRQGRVVFRGDPGEFTDEALRLAYLGADL</sequence>
<organism evidence="8 9">
    <name type="scientific">Herbiconiux oxytropis</name>
    <dbReference type="NCBI Taxonomy" id="2970915"/>
    <lineage>
        <taxon>Bacteria</taxon>
        <taxon>Bacillati</taxon>
        <taxon>Actinomycetota</taxon>
        <taxon>Actinomycetes</taxon>
        <taxon>Micrococcales</taxon>
        <taxon>Microbacteriaceae</taxon>
        <taxon>Herbiconiux</taxon>
    </lineage>
</organism>
<dbReference type="SMART" id="SM00382">
    <property type="entry name" value="AAA"/>
    <property type="match status" value="2"/>
</dbReference>
<evidence type="ECO:0000313" key="8">
    <source>
        <dbReference type="EMBL" id="MCS5725809.1"/>
    </source>
</evidence>
<gene>
    <name evidence="8" type="ORF">N1028_07850</name>
</gene>
<dbReference type="Pfam" id="PF12399">
    <property type="entry name" value="BCA_ABC_TP_C"/>
    <property type="match status" value="1"/>
</dbReference>
<name>A0AA42BUX0_9MICO</name>
<evidence type="ECO:0000313" key="9">
    <source>
        <dbReference type="Proteomes" id="UP001165587"/>
    </source>
</evidence>
<keyword evidence="2" id="KW-0813">Transport</keyword>
<dbReference type="GO" id="GO:0015658">
    <property type="term" value="F:branched-chain amino acid transmembrane transporter activity"/>
    <property type="evidence" value="ECO:0007669"/>
    <property type="project" value="TreeGrafter"/>
</dbReference>
<dbReference type="GO" id="GO:0005524">
    <property type="term" value="F:ATP binding"/>
    <property type="evidence" value="ECO:0007669"/>
    <property type="project" value="UniProtKB-KW"/>
</dbReference>
<protein>
    <submittedName>
        <fullName evidence="8">ATP-binding cassette domain-containing protein</fullName>
    </submittedName>
</protein>
<feature type="domain" description="ABC transporter" evidence="7">
    <location>
        <begin position="281"/>
        <end position="509"/>
    </location>
</feature>
<dbReference type="CDD" id="cd03224">
    <property type="entry name" value="ABC_TM1139_LivF_branched"/>
    <property type="match status" value="1"/>
</dbReference>
<dbReference type="PROSITE" id="PS00211">
    <property type="entry name" value="ABC_TRANSPORTER_1"/>
    <property type="match status" value="1"/>
</dbReference>
<dbReference type="AlphaFoldDB" id="A0AA42BUX0"/>
<comment type="caution">
    <text evidence="8">The sequence shown here is derived from an EMBL/GenBank/DDBJ whole genome shotgun (WGS) entry which is preliminary data.</text>
</comment>
<evidence type="ECO:0000256" key="5">
    <source>
        <dbReference type="ARBA" id="ARBA00022970"/>
    </source>
</evidence>
<comment type="similarity">
    <text evidence="1">Belongs to the ABC transporter superfamily.</text>
</comment>
<dbReference type="Gene3D" id="3.40.50.300">
    <property type="entry name" value="P-loop containing nucleotide triphosphate hydrolases"/>
    <property type="match status" value="2"/>
</dbReference>
<feature type="domain" description="ABC transporter" evidence="7">
    <location>
        <begin position="30"/>
        <end position="260"/>
    </location>
</feature>
<proteinExistence type="inferred from homology"/>
<evidence type="ECO:0000256" key="6">
    <source>
        <dbReference type="SAM" id="MobiDB-lite"/>
    </source>
</evidence>
<evidence type="ECO:0000256" key="2">
    <source>
        <dbReference type="ARBA" id="ARBA00022448"/>
    </source>
</evidence>
<evidence type="ECO:0000256" key="1">
    <source>
        <dbReference type="ARBA" id="ARBA00005417"/>
    </source>
</evidence>
<dbReference type="EMBL" id="JANLCK010000003">
    <property type="protein sequence ID" value="MCS5725809.1"/>
    <property type="molecule type" value="Genomic_DNA"/>
</dbReference>
<dbReference type="GO" id="GO:0015807">
    <property type="term" value="P:L-amino acid transport"/>
    <property type="evidence" value="ECO:0007669"/>
    <property type="project" value="TreeGrafter"/>
</dbReference>
<keyword evidence="9" id="KW-1185">Reference proteome</keyword>
<feature type="region of interest" description="Disordered" evidence="6">
    <location>
        <begin position="1"/>
        <end position="25"/>
    </location>
</feature>